<reference evidence="5" key="2">
    <citation type="journal article" date="2011" name="Microb. Ecol.">
        <title>Taxonomic and Functional Metagenomic Profiling of the Microbial Community in the Anoxic Sediment of a Sub-saline Shallow Lake (Laguna de Carrizo, Central Spain).</title>
        <authorList>
            <person name="Ferrer M."/>
            <person name="Guazzaroni M.E."/>
            <person name="Richter M."/>
            <person name="Garcia-Salamanca A."/>
            <person name="Yarza P."/>
            <person name="Suarez-Suarez A."/>
            <person name="Solano J."/>
            <person name="Alcaide M."/>
            <person name="van Dillewijn P."/>
            <person name="Molina-Henares M.A."/>
            <person name="Lopez-Cortes N."/>
            <person name="Al-Ramahi Y."/>
            <person name="Guerrero C."/>
            <person name="Acosta A."/>
            <person name="de Eugenio L.I."/>
            <person name="Martinez V."/>
            <person name="Marques S."/>
            <person name="Rojo F."/>
            <person name="Santero E."/>
            <person name="Genilloud O."/>
            <person name="Perez-Perez J."/>
            <person name="Rossello-Mora R."/>
            <person name="Ramos J.L."/>
        </authorList>
    </citation>
    <scope>NUCLEOTIDE SEQUENCE</scope>
</reference>
<reference evidence="5" key="1">
    <citation type="submission" date="2010-07" db="EMBL/GenBank/DDBJ databases">
        <authorList>
            <consortium name="CONSOLIDER consortium CSD2007-00005"/>
            <person name="Guazzaroni M.-E."/>
            <person name="Richter M."/>
            <person name="Garcia-Salamanca A."/>
            <person name="Yarza P."/>
            <person name="Ferrer M."/>
        </authorList>
    </citation>
    <scope>NUCLEOTIDE SEQUENCE</scope>
</reference>
<dbReference type="SMART" id="SM00506">
    <property type="entry name" value="A1pp"/>
    <property type="match status" value="1"/>
</dbReference>
<evidence type="ECO:0000256" key="1">
    <source>
        <dbReference type="ARBA" id="ARBA00022676"/>
    </source>
</evidence>
<accession>D9PNK0</accession>
<proteinExistence type="predicted"/>
<dbReference type="GO" id="GO:0003714">
    <property type="term" value="F:transcription corepressor activity"/>
    <property type="evidence" value="ECO:0007669"/>
    <property type="project" value="TreeGrafter"/>
</dbReference>
<dbReference type="EMBL" id="ADZX01000971">
    <property type="protein sequence ID" value="EFK94866.1"/>
    <property type="molecule type" value="Genomic_DNA"/>
</dbReference>
<dbReference type="PANTHER" id="PTHR14453:SF67">
    <property type="entry name" value="POLY [ADP-RIBOSE] POLYMERASE"/>
    <property type="match status" value="1"/>
</dbReference>
<gene>
    <name evidence="5" type="ORF">LDC_3133</name>
</gene>
<dbReference type="Gene3D" id="3.40.220.10">
    <property type="entry name" value="Leucine Aminopeptidase, subunit E, domain 1"/>
    <property type="match status" value="1"/>
</dbReference>
<evidence type="ECO:0000313" key="5">
    <source>
        <dbReference type="EMBL" id="EFK94866.1"/>
    </source>
</evidence>
<dbReference type="InterPro" id="IPR002589">
    <property type="entry name" value="Macro_dom"/>
</dbReference>
<comment type="caution">
    <text evidence="5">The sequence shown here is derived from an EMBL/GenBank/DDBJ whole genome shotgun (WGS) entry which is preliminary data.</text>
</comment>
<keyword evidence="1" id="KW-0328">Glycosyltransferase</keyword>
<dbReference type="InterPro" id="IPR052056">
    <property type="entry name" value="Mono-ARTD/PARP"/>
</dbReference>
<organism evidence="5">
    <name type="scientific">sediment metagenome</name>
    <dbReference type="NCBI Taxonomy" id="749907"/>
    <lineage>
        <taxon>unclassified sequences</taxon>
        <taxon>metagenomes</taxon>
        <taxon>ecological metagenomes</taxon>
    </lineage>
</organism>
<protein>
    <submittedName>
        <fullName evidence="5">Appr-1-p processing domain protein</fullName>
    </submittedName>
</protein>
<feature type="domain" description="Macro" evidence="4">
    <location>
        <begin position="126"/>
        <end position="306"/>
    </location>
</feature>
<dbReference type="GO" id="GO:0005634">
    <property type="term" value="C:nucleus"/>
    <property type="evidence" value="ECO:0007669"/>
    <property type="project" value="TreeGrafter"/>
</dbReference>
<sequence>MAIRAFKNYLNRNWIRVNNKMKIEFLVDPKFARDDVMVFDFQEFEWINDEKSVLEEELAGYLDHICRREEEIPVILLLRRTVSLSIVDLFKMSLKVAGEVSCSAVQFVIGSEGIRDYLENQIPPIDSMREEFLLKNCTVILATGDISEVEADAIVNASNTRLVLGAGVSGAISAKAGASLQTEMSAIAARKMLKAVDAVITGSHSLANCRHIIHAATVEGSLDTLRIAVQNCLAICIEKRIDCIAFPALGTGTGGLGIDVCAKGMIETLMAFYRKERSDLYPKTVIFILWTKGSFSVFLETFRTALNEDT</sequence>
<keyword evidence="3" id="KW-0520">NAD</keyword>
<dbReference type="SUPFAM" id="SSF52949">
    <property type="entry name" value="Macro domain-like"/>
    <property type="match status" value="1"/>
</dbReference>
<name>D9PNK0_9ZZZZ</name>
<dbReference type="InterPro" id="IPR043472">
    <property type="entry name" value="Macro_dom-like"/>
</dbReference>
<dbReference type="PANTHER" id="PTHR14453">
    <property type="entry name" value="PARP/ZINC FINGER CCCH TYPE DOMAIN CONTAINING PROTEIN"/>
    <property type="match status" value="1"/>
</dbReference>
<dbReference type="PROSITE" id="PS51154">
    <property type="entry name" value="MACRO"/>
    <property type="match status" value="1"/>
</dbReference>
<dbReference type="AlphaFoldDB" id="D9PNK0"/>
<evidence type="ECO:0000256" key="2">
    <source>
        <dbReference type="ARBA" id="ARBA00022679"/>
    </source>
</evidence>
<dbReference type="GO" id="GO:0010629">
    <property type="term" value="P:negative regulation of gene expression"/>
    <property type="evidence" value="ECO:0007669"/>
    <property type="project" value="TreeGrafter"/>
</dbReference>
<keyword evidence="2" id="KW-0808">Transferase</keyword>
<dbReference type="GO" id="GO:0016757">
    <property type="term" value="F:glycosyltransferase activity"/>
    <property type="evidence" value="ECO:0007669"/>
    <property type="project" value="UniProtKB-KW"/>
</dbReference>
<evidence type="ECO:0000259" key="4">
    <source>
        <dbReference type="PROSITE" id="PS51154"/>
    </source>
</evidence>
<evidence type="ECO:0000256" key="3">
    <source>
        <dbReference type="ARBA" id="ARBA00023027"/>
    </source>
</evidence>
<dbReference type="Pfam" id="PF01661">
    <property type="entry name" value="Macro"/>
    <property type="match status" value="1"/>
</dbReference>
<dbReference type="GO" id="GO:0005737">
    <property type="term" value="C:cytoplasm"/>
    <property type="evidence" value="ECO:0007669"/>
    <property type="project" value="TreeGrafter"/>
</dbReference>